<keyword evidence="2" id="KW-1185">Reference proteome</keyword>
<comment type="caution">
    <text evidence="1">The sequence shown here is derived from an EMBL/GenBank/DDBJ whole genome shotgun (WGS) entry which is preliminary data.</text>
</comment>
<dbReference type="AlphaFoldDB" id="A0A839SUP7"/>
<gene>
    <name evidence="1" type="ORF">FHR98_002351</name>
</gene>
<accession>A0A839SUP7</accession>
<dbReference type="Gene3D" id="3.30.70.1060">
    <property type="entry name" value="Dimeric alpha+beta barrel"/>
    <property type="match status" value="1"/>
</dbReference>
<proteinExistence type="predicted"/>
<dbReference type="RefSeq" id="WP_183416866.1">
    <property type="nucleotide sequence ID" value="NZ_JACHXA010000006.1"/>
</dbReference>
<evidence type="ECO:0000313" key="2">
    <source>
        <dbReference type="Proteomes" id="UP000581135"/>
    </source>
</evidence>
<reference evidence="1 2" key="1">
    <citation type="submission" date="2020-08" db="EMBL/GenBank/DDBJ databases">
        <title>Genomic Encyclopedia of Type Strains, Phase III (KMG-III): the genomes of soil and plant-associated and newly described type strains.</title>
        <authorList>
            <person name="Whitman W."/>
        </authorList>
    </citation>
    <scope>NUCLEOTIDE SEQUENCE [LARGE SCALE GENOMIC DNA]</scope>
    <source>
        <strain evidence="1 2">CECT 8803</strain>
    </source>
</reference>
<dbReference type="EMBL" id="JACHXA010000006">
    <property type="protein sequence ID" value="MBB3066048.1"/>
    <property type="molecule type" value="Genomic_DNA"/>
</dbReference>
<evidence type="ECO:0000313" key="1">
    <source>
        <dbReference type="EMBL" id="MBB3066048.1"/>
    </source>
</evidence>
<name>A0A839SUP7_9PROT</name>
<protein>
    <submittedName>
        <fullName evidence="1">Uncharacterized protein (UPF0261 family)</fullName>
    </submittedName>
</protein>
<organism evidence="1 2">
    <name type="scientific">Limibacillus halophilus</name>
    <dbReference type="NCBI Taxonomy" id="1579333"/>
    <lineage>
        <taxon>Bacteria</taxon>
        <taxon>Pseudomonadati</taxon>
        <taxon>Pseudomonadota</taxon>
        <taxon>Alphaproteobacteria</taxon>
        <taxon>Rhodospirillales</taxon>
        <taxon>Rhodovibrionaceae</taxon>
        <taxon>Limibacillus</taxon>
    </lineage>
</organism>
<sequence length="95" mass="10515">MKIIVIATRADRPAEEFQPLLGPESKKALSLMAEDFVREIYSRSDGKGAVMVCEAASEDEARQRLSELPLAQKNLLTFEFYPVAPYRGIVNAANA</sequence>
<dbReference type="Proteomes" id="UP000581135">
    <property type="component" value="Unassembled WGS sequence"/>
</dbReference>